<organism evidence="2 3">
    <name type="scientific">Thalassotalea fonticola</name>
    <dbReference type="NCBI Taxonomy" id="3065649"/>
    <lineage>
        <taxon>Bacteria</taxon>
        <taxon>Pseudomonadati</taxon>
        <taxon>Pseudomonadota</taxon>
        <taxon>Gammaproteobacteria</taxon>
        <taxon>Alteromonadales</taxon>
        <taxon>Colwelliaceae</taxon>
        <taxon>Thalassotalea</taxon>
    </lineage>
</organism>
<dbReference type="RefSeq" id="WP_348395047.1">
    <property type="nucleotide sequence ID" value="NZ_CP136600.1"/>
</dbReference>
<reference evidence="2 3" key="1">
    <citation type="submission" date="2023-09" db="EMBL/GenBank/DDBJ databases">
        <authorList>
            <person name="Qi X."/>
        </authorList>
    </citation>
    <scope>NUCLEOTIDE SEQUENCE [LARGE SCALE GENOMIC DNA]</scope>
    <source>
        <strain evidence="2 3">S1-1</strain>
    </source>
</reference>
<keyword evidence="1" id="KW-0732">Signal</keyword>
<dbReference type="Proteomes" id="UP001301442">
    <property type="component" value="Chromosome"/>
</dbReference>
<dbReference type="EMBL" id="CP136600">
    <property type="protein sequence ID" value="WOH36234.1"/>
    <property type="molecule type" value="Genomic_DNA"/>
</dbReference>
<name>A0ABZ0GK38_9GAMM</name>
<dbReference type="Pfam" id="PF06097">
    <property type="entry name" value="DUF945"/>
    <property type="match status" value="1"/>
</dbReference>
<proteinExistence type="predicted"/>
<feature type="signal peptide" evidence="1">
    <location>
        <begin position="1"/>
        <end position="25"/>
    </location>
</feature>
<protein>
    <submittedName>
        <fullName evidence="2">YdgA family protein</fullName>
    </submittedName>
</protein>
<feature type="chain" id="PRO_5046134490" evidence="1">
    <location>
        <begin position="26"/>
        <end position="430"/>
    </location>
</feature>
<keyword evidence="3" id="KW-1185">Reference proteome</keyword>
<gene>
    <name evidence="2" type="ORF">RI844_12720</name>
</gene>
<accession>A0ABZ0GK38</accession>
<evidence type="ECO:0000313" key="2">
    <source>
        <dbReference type="EMBL" id="WOH36234.1"/>
    </source>
</evidence>
<evidence type="ECO:0000313" key="3">
    <source>
        <dbReference type="Proteomes" id="UP001301442"/>
    </source>
</evidence>
<sequence length="430" mass="47262">MKKRLIATAVVSGLLVAPYFSGKLAQTEMENMVAKMQNLPNATVSIKNYHRGWFNSTADIVATITQDIAEQVQPLQITVTSKQTMQHGPVLWQSNGLGLGLVDINYDFDIAHNQTDALDISHTFSEDKLASYVRIGFSGAMTSSINLKPFQISTEQGTFDIHAMNVDSVMTKDGKLQFSGDWQGVDFSEFDEKVLAIGKMQFSAEHQVVRGDLLSYNALTVGDTNFTLANLDILGPTQAEQISMKDLSVISASHEKDGLMYADADIKVASINAIGQEFKDFSYLVSFNKLDLDVYQEFQNVLLNNNDPQNQMQLVMEIQALLPKLLAAGPELKIKKFGMKTSQGEIDSQLNIEFDQSLLDANNPMSIMMALKADANGSAPVEFFNAIGMAQNIEALIMQKMLVSDEDEVTFDFTIANGQALINGMPIPLG</sequence>
<dbReference type="InterPro" id="IPR010352">
    <property type="entry name" value="DUF945"/>
</dbReference>
<evidence type="ECO:0000256" key="1">
    <source>
        <dbReference type="SAM" id="SignalP"/>
    </source>
</evidence>